<feature type="compositionally biased region" description="Polar residues" evidence="1">
    <location>
        <begin position="89"/>
        <end position="102"/>
    </location>
</feature>
<organism evidence="2 3">
    <name type="scientific">Pleuronectes platessa</name>
    <name type="common">European plaice</name>
    <dbReference type="NCBI Taxonomy" id="8262"/>
    <lineage>
        <taxon>Eukaryota</taxon>
        <taxon>Metazoa</taxon>
        <taxon>Chordata</taxon>
        <taxon>Craniata</taxon>
        <taxon>Vertebrata</taxon>
        <taxon>Euteleostomi</taxon>
        <taxon>Actinopterygii</taxon>
        <taxon>Neopterygii</taxon>
        <taxon>Teleostei</taxon>
        <taxon>Neoteleostei</taxon>
        <taxon>Acanthomorphata</taxon>
        <taxon>Carangaria</taxon>
        <taxon>Pleuronectiformes</taxon>
        <taxon>Pleuronectoidei</taxon>
        <taxon>Pleuronectidae</taxon>
        <taxon>Pleuronectes</taxon>
    </lineage>
</organism>
<reference evidence="2" key="1">
    <citation type="submission" date="2020-03" db="EMBL/GenBank/DDBJ databases">
        <authorList>
            <person name="Weist P."/>
        </authorList>
    </citation>
    <scope>NUCLEOTIDE SEQUENCE</scope>
</reference>
<feature type="compositionally biased region" description="Basic residues" evidence="1">
    <location>
        <begin position="49"/>
        <end position="59"/>
    </location>
</feature>
<keyword evidence="3" id="KW-1185">Reference proteome</keyword>
<dbReference type="AlphaFoldDB" id="A0A9N7YWS2"/>
<evidence type="ECO:0000256" key="1">
    <source>
        <dbReference type="SAM" id="MobiDB-lite"/>
    </source>
</evidence>
<gene>
    <name evidence="2" type="ORF">PLEPLA_LOCUS35002</name>
</gene>
<evidence type="ECO:0000313" key="3">
    <source>
        <dbReference type="Proteomes" id="UP001153269"/>
    </source>
</evidence>
<feature type="region of interest" description="Disordered" evidence="1">
    <location>
        <begin position="1"/>
        <end position="102"/>
    </location>
</feature>
<dbReference type="EMBL" id="CADEAL010003942">
    <property type="protein sequence ID" value="CAB1447308.1"/>
    <property type="molecule type" value="Genomic_DNA"/>
</dbReference>
<sequence length="102" mass="10752">MAEAGGRTKRSEALQRRRTAGGEAQAKPSAGNNHEAQCKLSTTSPGTAKHTHTHRRRSGNTKNTRGGAACAMSRNSTRTPPDWQGSIELGSSKTEPSHQGSA</sequence>
<evidence type="ECO:0000313" key="2">
    <source>
        <dbReference type="EMBL" id="CAB1447308.1"/>
    </source>
</evidence>
<comment type="caution">
    <text evidence="2">The sequence shown here is derived from an EMBL/GenBank/DDBJ whole genome shotgun (WGS) entry which is preliminary data.</text>
</comment>
<accession>A0A9N7YWS2</accession>
<feature type="compositionally biased region" description="Polar residues" evidence="1">
    <location>
        <begin position="30"/>
        <end position="46"/>
    </location>
</feature>
<protein>
    <submittedName>
        <fullName evidence="2">Uncharacterized protein</fullName>
    </submittedName>
</protein>
<proteinExistence type="predicted"/>
<name>A0A9N7YWS2_PLEPL</name>
<dbReference type="Proteomes" id="UP001153269">
    <property type="component" value="Unassembled WGS sequence"/>
</dbReference>